<dbReference type="InterPro" id="IPR043129">
    <property type="entry name" value="ATPase_NBD"/>
</dbReference>
<keyword evidence="5" id="KW-0804">Transcription</keyword>
<dbReference type="FunFam" id="3.30.420.40:FF:000122">
    <property type="entry name" value="ARP5 actin-related protein 5 homolog"/>
    <property type="match status" value="1"/>
</dbReference>
<dbReference type="InterPro" id="IPR015943">
    <property type="entry name" value="WD40/YVTN_repeat-like_dom_sf"/>
</dbReference>
<dbReference type="Gene3D" id="2.130.10.10">
    <property type="entry name" value="YVTN repeat-like/Quinoprotein amine dehydrogenase"/>
    <property type="match status" value="2"/>
</dbReference>
<dbReference type="PANTHER" id="PTHR46362:SF1">
    <property type="entry name" value="GEM-ASSOCIATED PROTEIN 5"/>
    <property type="match status" value="1"/>
</dbReference>
<comment type="caution">
    <text evidence="13">The sequence shown here is derived from an EMBL/GenBank/DDBJ whole genome shotgun (WGS) entry which is preliminary data.</text>
</comment>
<evidence type="ECO:0000256" key="8">
    <source>
        <dbReference type="RuleBase" id="RU000487"/>
    </source>
</evidence>
<evidence type="ECO:0000256" key="2">
    <source>
        <dbReference type="ARBA" id="ARBA00022763"/>
    </source>
</evidence>
<evidence type="ECO:0000259" key="11">
    <source>
        <dbReference type="Pfam" id="PF12894"/>
    </source>
</evidence>
<feature type="domain" description="Anaphase-promoting complex subunit 4-like WD40" evidence="11">
    <location>
        <begin position="1263"/>
        <end position="1353"/>
    </location>
</feature>
<sequence length="1782" mass="201378">MQKVKSQQECDLFSIHPLPFTSLPPMTEVPIYHLEEKEYDAPYYQIRTDYEDNFFNSNTPLVIDNGSYQCRAGWATQSNPALIFDSVVSRYKDRKANVNMLAVGMDAYADPAGRSNARSPFDGNVVCDFDRMETMLDYIFTTLGIATDSINHPIVMTEPVCVPQLSRKQMSELLFEAYNVPSVMFGIDSLFSFYANGGMRDTDGDEADIVVSAGHSNTHIIPTLHGKGLLERTKRISYGGTQATDYMLKLMQLKYPTFPTKMTNTQAQDLVHSQVMVADDYQEALKKIENRDTFGEFDRIVQFPYTPPVIEEKTEEELARQAAKKEENARRLREAAAKSRLEKLVRREQEFEAFTELKNSRAIMNKKEWMARLKEAGFKDEADLDDTIKQTDAAIQRARNKELGIEENEEKGPPVTTLIDIPDDELSEAEKKEKRKQKLMKANYDARERAKKAKEEAKAREEEEARLEEERRLRDPEKWIAEVKQKRQGVVDRIKKRRRLNMELADRRSRASQLRMRSIANLASDTPAGKRRRRGQEEDTFGADDEDWMIYREISREDESDEEEEDLSMLNQYESMLLQYDPDFLPEHSFEATSSPTNTLMHLLARGQYPPYDPTDVGQMHQLHVNVERVRVGEVLFQPSIVGLDQAGLVETMHDIVRTFNPDRRMQTVKTIFVTGGFSSLPGFSNRIFTSLRAILPVGASFQVKRAENPLLDAWRGAAMIAKESGYKQYAVTRQEYEEYGGEYIKEHGLGNVFRNMLQAYPPVPNWYTSHCACVVDTLNYYIYASRNAIVVLDLATFAFAKTFLGAMQRINAIAAYQQFCYIAEGNRIRAWNLIDSRLLVAYKAIHKNDITVIQCIRGGTTLVSGDKSGALVLQLVSGDQCWRSEKVNSEIKTIAPMCHAGQDYLAIAYANGMIYIEKVLADLKTETVYQMTHAHVNNLAWQYQEENQATVTTAWPLLASSTRRNREIYIWNVPSESKHAIVKIPPPSPKWTEQQRNTLWIELAWSPLEKDRLWVSSYMGNIISFKINNGSGASKGRLPDIHSRIAFSLMWVDQGRRMVSYGLDKQIVYWDMYDSVARVQMVTQAAFPYTIDISAWNPGQAAVGMGDSNIKVWQFSSTMTSGKDNFYQASLMWKEMQGQIRHVKWHPEQDSKIAYSNEYGRIGVYDISKTKNMRFKGYHDAGTVSIAWAGDLSLGEHGMVQDTLISCGVDGKILVFNAGKPHFAPVLLEDILAQANPAWAKANQAKVNTKRCTIDVDPGNRFLAIGNTDGVVEVYRLDTLKIIYVCNALTVNVTAMAWGGKDQSYLAVGYKSGNITIHKISIQENSPEVPIPDSTALHKSDFHKKPINSLAWSHHVDKMYLASASEDDSVGVYGVKAENDSTHVTPEAHFKQHRGRVLTVCWGYEDTDVLISGAEDRFIYLWKWTDYLYPKGKHDRTSARERELAMITKSASMGNKSEAATEVASTSMTATTDTNQEVVQHAKKKRRVPNALMIASRRSQQVLTQDVMLRRSLLLAASIYGGDPLSAIEHVKSKIPAHINPALYDAYVGSPYEGDSEVLDLFFGDKNDVRRLLDLEESQMAQVKERSWPLPGSENFDLKLALDIIRSNTQESQSSSNMIDWIALALSPTAGKEAWLAMMENTATQLARAGQTVLAATCYLACSKVYDAVNVYRKAKMYREAIAVAKLRLPAIDPLIPTLYAEWGDMLKNSTTEEEFAALCFIKGQVPGSTVQAINLLARKQKDGHLFWAACLACLLNDSTADERISQYIQALEKRATRGSG</sequence>
<dbReference type="InterPro" id="IPR004000">
    <property type="entry name" value="Actin"/>
</dbReference>
<evidence type="ECO:0000259" key="12">
    <source>
        <dbReference type="Pfam" id="PF23774"/>
    </source>
</evidence>
<proteinExistence type="inferred from homology"/>
<reference evidence="13" key="1">
    <citation type="submission" date="2013-08" db="EMBL/GenBank/DDBJ databases">
        <title>Gene expansion shapes genome architecture in the human pathogen Lichtheimia corymbifera: an evolutionary genomics analysis in the ancient terrestrial Mucorales (Mucoromycotina).</title>
        <authorList>
            <person name="Schwartze V.U."/>
            <person name="Winter S."/>
            <person name="Shelest E."/>
            <person name="Marcet-Houben M."/>
            <person name="Horn F."/>
            <person name="Wehner S."/>
            <person name="Hoffmann K."/>
            <person name="Riege K."/>
            <person name="Sammeth M."/>
            <person name="Nowrousian M."/>
            <person name="Valiante V."/>
            <person name="Linde J."/>
            <person name="Jacobsen I.D."/>
            <person name="Marz M."/>
            <person name="Brakhage A.A."/>
            <person name="Gabaldon T."/>
            <person name="Bocker S."/>
            <person name="Voigt K."/>
        </authorList>
    </citation>
    <scope>NUCLEOTIDE SEQUENCE [LARGE SCALE GENOMIC DNA]</scope>
    <source>
        <strain evidence="13">FSU 9682</strain>
    </source>
</reference>
<dbReference type="Gene3D" id="3.90.640.10">
    <property type="entry name" value="Actin, Chain A, domain 4"/>
    <property type="match status" value="1"/>
</dbReference>
<feature type="region of interest" description="Disordered" evidence="10">
    <location>
        <begin position="520"/>
        <end position="542"/>
    </location>
</feature>
<feature type="coiled-coil region" evidence="9">
    <location>
        <begin position="315"/>
        <end position="342"/>
    </location>
</feature>
<dbReference type="GO" id="GO:0000387">
    <property type="term" value="P:spliceosomal snRNP assembly"/>
    <property type="evidence" value="ECO:0007669"/>
    <property type="project" value="TreeGrafter"/>
</dbReference>
<dbReference type="Proteomes" id="UP000027586">
    <property type="component" value="Unassembled WGS sequence"/>
</dbReference>
<keyword evidence="6" id="KW-0539">Nucleus</keyword>
<keyword evidence="7" id="KW-0853">WD repeat</keyword>
<dbReference type="InterPro" id="IPR001680">
    <property type="entry name" value="WD40_rpt"/>
</dbReference>
<evidence type="ECO:0000256" key="4">
    <source>
        <dbReference type="ARBA" id="ARBA00023054"/>
    </source>
</evidence>
<organism evidence="13 14">
    <name type="scientific">Lichtheimia corymbifera JMRC:FSU:9682</name>
    <dbReference type="NCBI Taxonomy" id="1263082"/>
    <lineage>
        <taxon>Eukaryota</taxon>
        <taxon>Fungi</taxon>
        <taxon>Fungi incertae sedis</taxon>
        <taxon>Mucoromycota</taxon>
        <taxon>Mucoromycotina</taxon>
        <taxon>Mucoromycetes</taxon>
        <taxon>Mucorales</taxon>
        <taxon>Lichtheimiaceae</taxon>
        <taxon>Lichtheimia</taxon>
    </lineage>
</organism>
<evidence type="ECO:0000313" key="14">
    <source>
        <dbReference type="Proteomes" id="UP000027586"/>
    </source>
</evidence>
<keyword evidence="4 9" id="KW-0175">Coiled coil</keyword>
<dbReference type="GO" id="GO:0032797">
    <property type="term" value="C:SMN complex"/>
    <property type="evidence" value="ECO:0007669"/>
    <property type="project" value="TreeGrafter"/>
</dbReference>
<dbReference type="InterPro" id="IPR011047">
    <property type="entry name" value="Quinoprotein_ADH-like_sf"/>
</dbReference>
<dbReference type="GO" id="GO:0005634">
    <property type="term" value="C:nucleus"/>
    <property type="evidence" value="ECO:0007669"/>
    <property type="project" value="UniProtKB-SubCell"/>
</dbReference>
<dbReference type="Gene3D" id="3.30.420.40">
    <property type="match status" value="3"/>
</dbReference>
<dbReference type="Pfam" id="PF23774">
    <property type="entry name" value="TPR_GEMI5"/>
    <property type="match status" value="1"/>
</dbReference>
<evidence type="ECO:0000256" key="5">
    <source>
        <dbReference type="ARBA" id="ARBA00023163"/>
    </source>
</evidence>
<dbReference type="OrthoDB" id="7326421at2759"/>
<dbReference type="SMART" id="SM00268">
    <property type="entry name" value="ACTIN"/>
    <property type="match status" value="1"/>
</dbReference>
<dbReference type="InterPro" id="IPR024977">
    <property type="entry name" value="Apc4-like_WD40_dom"/>
</dbReference>
<dbReference type="Pfam" id="PF00400">
    <property type="entry name" value="WD40"/>
    <property type="match status" value="1"/>
</dbReference>
<dbReference type="SMART" id="SM00320">
    <property type="entry name" value="WD40"/>
    <property type="match status" value="9"/>
</dbReference>
<comment type="subcellular location">
    <subcellularLocation>
        <location evidence="1">Nucleus</location>
    </subcellularLocation>
</comment>
<dbReference type="InterPro" id="IPR052640">
    <property type="entry name" value="Gemin-5"/>
</dbReference>
<feature type="repeat" description="WD" evidence="7">
    <location>
        <begin position="1391"/>
        <end position="1424"/>
    </location>
</feature>
<dbReference type="FunFam" id="3.30.420.40:FF:000058">
    <property type="entry name" value="Putative actin-related protein 5"/>
    <property type="match status" value="1"/>
</dbReference>
<dbReference type="PROSITE" id="PS50082">
    <property type="entry name" value="WD_REPEATS_2"/>
    <property type="match status" value="1"/>
</dbReference>
<evidence type="ECO:0000256" key="9">
    <source>
        <dbReference type="SAM" id="Coils"/>
    </source>
</evidence>
<protein>
    <submittedName>
        <fullName evidence="13">Chromatin remodeling complex subunit</fullName>
    </submittedName>
</protein>
<dbReference type="PANTHER" id="PTHR46362">
    <property type="entry name" value="GEM-ASSOCIATED PROTEIN 5"/>
    <property type="match status" value="1"/>
</dbReference>
<dbReference type="VEuPathDB" id="FungiDB:LCOR_01879.1"/>
<keyword evidence="14" id="KW-1185">Reference proteome</keyword>
<dbReference type="GO" id="GO:0006974">
    <property type="term" value="P:DNA damage response"/>
    <property type="evidence" value="ECO:0007669"/>
    <property type="project" value="UniProtKB-KW"/>
</dbReference>
<dbReference type="Pfam" id="PF00022">
    <property type="entry name" value="Actin"/>
    <property type="match status" value="2"/>
</dbReference>
<dbReference type="Pfam" id="PF12894">
    <property type="entry name" value="ANAPC4_WD40"/>
    <property type="match status" value="1"/>
</dbReference>
<dbReference type="SUPFAM" id="SSF53067">
    <property type="entry name" value="Actin-like ATPase domain"/>
    <property type="match status" value="2"/>
</dbReference>
<keyword evidence="3" id="KW-0805">Transcription regulation</keyword>
<evidence type="ECO:0000256" key="7">
    <source>
        <dbReference type="PROSITE-ProRule" id="PRU00221"/>
    </source>
</evidence>
<dbReference type="SUPFAM" id="SSF50998">
    <property type="entry name" value="Quinoprotein alcohol dehydrogenase-like"/>
    <property type="match status" value="2"/>
</dbReference>
<dbReference type="STRING" id="1263082.A0A068RKJ8"/>
<dbReference type="InterPro" id="IPR056421">
    <property type="entry name" value="TPR_GEMI5"/>
</dbReference>
<keyword evidence="2" id="KW-0227">DNA damage</keyword>
<evidence type="ECO:0000256" key="6">
    <source>
        <dbReference type="ARBA" id="ARBA00023242"/>
    </source>
</evidence>
<gene>
    <name evidence="13" type="ORF">LCOR_01879.1</name>
</gene>
<comment type="similarity">
    <text evidence="8">Belongs to the actin family.</text>
</comment>
<feature type="compositionally biased region" description="Basic and acidic residues" evidence="10">
    <location>
        <begin position="444"/>
        <end position="471"/>
    </location>
</feature>
<dbReference type="CDD" id="cd10211">
    <property type="entry name" value="ASKHA_NBD_Arp5"/>
    <property type="match status" value="1"/>
</dbReference>
<evidence type="ECO:0000256" key="1">
    <source>
        <dbReference type="ARBA" id="ARBA00004123"/>
    </source>
</evidence>
<evidence type="ECO:0000256" key="3">
    <source>
        <dbReference type="ARBA" id="ARBA00023015"/>
    </source>
</evidence>
<evidence type="ECO:0000256" key="10">
    <source>
        <dbReference type="SAM" id="MobiDB-lite"/>
    </source>
</evidence>
<dbReference type="EMBL" id="CBTN010000005">
    <property type="protein sequence ID" value="CDH50157.1"/>
    <property type="molecule type" value="Genomic_DNA"/>
</dbReference>
<accession>A0A068RKJ8</accession>
<feature type="domain" description="Gem-associated protein 5 TPR" evidence="12">
    <location>
        <begin position="1563"/>
        <end position="1766"/>
    </location>
</feature>
<evidence type="ECO:0000313" key="13">
    <source>
        <dbReference type="EMBL" id="CDH50157.1"/>
    </source>
</evidence>
<feature type="region of interest" description="Disordered" evidence="10">
    <location>
        <begin position="426"/>
        <end position="471"/>
    </location>
</feature>
<name>A0A068RKJ8_9FUNG</name>
<dbReference type="GO" id="GO:0003730">
    <property type="term" value="F:mRNA 3'-UTR binding"/>
    <property type="evidence" value="ECO:0007669"/>
    <property type="project" value="TreeGrafter"/>
</dbReference>